<evidence type="ECO:0000313" key="7">
    <source>
        <dbReference type="EMBL" id="CAB4963866.1"/>
    </source>
</evidence>
<dbReference type="InterPro" id="IPR006058">
    <property type="entry name" value="2Fe2S_fd_BS"/>
</dbReference>
<dbReference type="EMBL" id="CAFBNF010000351">
    <property type="protein sequence ID" value="CAB4963866.1"/>
    <property type="molecule type" value="Genomic_DNA"/>
</dbReference>
<organism evidence="7">
    <name type="scientific">freshwater metagenome</name>
    <dbReference type="NCBI Taxonomy" id="449393"/>
    <lineage>
        <taxon>unclassified sequences</taxon>
        <taxon>metagenomes</taxon>
        <taxon>ecological metagenomes</taxon>
    </lineage>
</organism>
<dbReference type="InterPro" id="IPR012675">
    <property type="entry name" value="Beta-grasp_dom_sf"/>
</dbReference>
<dbReference type="SUPFAM" id="SSF54292">
    <property type="entry name" value="2Fe-2S ferredoxin-like"/>
    <property type="match status" value="1"/>
</dbReference>
<keyword evidence="5" id="KW-0411">Iron-sulfur</keyword>
<evidence type="ECO:0000256" key="4">
    <source>
        <dbReference type="ARBA" id="ARBA00023004"/>
    </source>
</evidence>
<name>A0A6J7L6J1_9ZZZZ</name>
<dbReference type="SUPFAM" id="SSF47741">
    <property type="entry name" value="CO dehydrogenase ISP C-domain like"/>
    <property type="match status" value="1"/>
</dbReference>
<dbReference type="InterPro" id="IPR036884">
    <property type="entry name" value="2Fe-2S-bd_dom_sf"/>
</dbReference>
<dbReference type="Gene3D" id="3.10.20.30">
    <property type="match status" value="1"/>
</dbReference>
<keyword evidence="4" id="KW-0408">Iron</keyword>
<reference evidence="7" key="1">
    <citation type="submission" date="2020-05" db="EMBL/GenBank/DDBJ databases">
        <authorList>
            <person name="Chiriac C."/>
            <person name="Salcher M."/>
            <person name="Ghai R."/>
            <person name="Kavagutti S V."/>
        </authorList>
    </citation>
    <scope>NUCLEOTIDE SEQUENCE</scope>
</reference>
<dbReference type="PROSITE" id="PS51085">
    <property type="entry name" value="2FE2S_FER_2"/>
    <property type="match status" value="1"/>
</dbReference>
<accession>A0A6J7L6J1</accession>
<dbReference type="GO" id="GO:0051537">
    <property type="term" value="F:2 iron, 2 sulfur cluster binding"/>
    <property type="evidence" value="ECO:0007669"/>
    <property type="project" value="UniProtKB-KW"/>
</dbReference>
<evidence type="ECO:0000256" key="3">
    <source>
        <dbReference type="ARBA" id="ARBA00023002"/>
    </source>
</evidence>
<dbReference type="PANTHER" id="PTHR44379:SF8">
    <property type="entry name" value="XANTHINE DEHYDROGENASE IRON-SULFUR-BINDING SUBUNIT XDHC-RELATED"/>
    <property type="match status" value="1"/>
</dbReference>
<keyword evidence="1" id="KW-0001">2Fe-2S</keyword>
<dbReference type="PROSITE" id="PS00197">
    <property type="entry name" value="2FE2S_FER_1"/>
    <property type="match status" value="1"/>
</dbReference>
<sequence length="152" mass="15750">MTNDSVVLNVNSSGPIEIDGLAPDARLLDVLRDRLGLLGTKESCGRGECGACTVLIDGRAVLSCITLAARVSGHVETIEGVSAESERLRSAFANQGALQCGFCTPGQIVRGTALLREGLPDDDADLRSAMSGNICRCTGYVGIIAALREAAS</sequence>
<dbReference type="InterPro" id="IPR051452">
    <property type="entry name" value="Diverse_Oxidoreductases"/>
</dbReference>
<dbReference type="Pfam" id="PF01799">
    <property type="entry name" value="Fer2_2"/>
    <property type="match status" value="1"/>
</dbReference>
<evidence type="ECO:0000259" key="6">
    <source>
        <dbReference type="PROSITE" id="PS51085"/>
    </source>
</evidence>
<evidence type="ECO:0000256" key="1">
    <source>
        <dbReference type="ARBA" id="ARBA00022714"/>
    </source>
</evidence>
<dbReference type="Gene3D" id="1.10.150.120">
    <property type="entry name" value="[2Fe-2S]-binding domain"/>
    <property type="match status" value="1"/>
</dbReference>
<feature type="domain" description="2Fe-2S ferredoxin-type" evidence="6">
    <location>
        <begin position="4"/>
        <end position="81"/>
    </location>
</feature>
<gene>
    <name evidence="7" type="ORF">UFOPK3773_02196</name>
</gene>
<protein>
    <submittedName>
        <fullName evidence="7">Unannotated protein</fullName>
    </submittedName>
</protein>
<dbReference type="InterPro" id="IPR002888">
    <property type="entry name" value="2Fe-2S-bd"/>
</dbReference>
<dbReference type="Pfam" id="PF00111">
    <property type="entry name" value="Fer2"/>
    <property type="match status" value="1"/>
</dbReference>
<keyword evidence="2" id="KW-0479">Metal-binding</keyword>
<dbReference type="InterPro" id="IPR001041">
    <property type="entry name" value="2Fe-2S_ferredoxin-type"/>
</dbReference>
<evidence type="ECO:0000256" key="2">
    <source>
        <dbReference type="ARBA" id="ARBA00022723"/>
    </source>
</evidence>
<proteinExistence type="predicted"/>
<evidence type="ECO:0000256" key="5">
    <source>
        <dbReference type="ARBA" id="ARBA00023014"/>
    </source>
</evidence>
<dbReference type="InterPro" id="IPR036010">
    <property type="entry name" value="2Fe-2S_ferredoxin-like_sf"/>
</dbReference>
<keyword evidence="3" id="KW-0560">Oxidoreductase</keyword>
<dbReference type="PANTHER" id="PTHR44379">
    <property type="entry name" value="OXIDOREDUCTASE WITH IRON-SULFUR SUBUNIT"/>
    <property type="match status" value="1"/>
</dbReference>
<dbReference type="AlphaFoldDB" id="A0A6J7L6J1"/>
<dbReference type="GO" id="GO:0046872">
    <property type="term" value="F:metal ion binding"/>
    <property type="evidence" value="ECO:0007669"/>
    <property type="project" value="UniProtKB-KW"/>
</dbReference>
<dbReference type="GO" id="GO:0016491">
    <property type="term" value="F:oxidoreductase activity"/>
    <property type="evidence" value="ECO:0007669"/>
    <property type="project" value="UniProtKB-KW"/>
</dbReference>